<dbReference type="EMBL" id="GL732570">
    <property type="protein sequence ID" value="EFX76167.1"/>
    <property type="molecule type" value="Genomic_DNA"/>
</dbReference>
<name>E9GWL3_DAPPU</name>
<sequence>MDYECKLAHFFLVSTVSKTENKQRRRRNADDRREVELESSSEETKVLPYVTVETIAAGNPTTAHNNTDGGEGNNHSIGGGKTATEGRLAFLLHRRLQNLQDRRVVQKSSTLQNIQIDNQISLLINTLCKHLAVCWLLPLGCHSGRDPHFPRQVHHSGASPRPGPQLLHPAHDRSTSPTPNGDRKSTTSNMPAMQLIILQQKYGCSIMKAFAISCKLSDISGLKD</sequence>
<feature type="region of interest" description="Disordered" evidence="1">
    <location>
        <begin position="150"/>
        <end position="187"/>
    </location>
</feature>
<evidence type="ECO:0000256" key="1">
    <source>
        <dbReference type="SAM" id="MobiDB-lite"/>
    </source>
</evidence>
<accession>E9GWL3</accession>
<evidence type="ECO:0000313" key="3">
    <source>
        <dbReference type="Proteomes" id="UP000000305"/>
    </source>
</evidence>
<dbReference type="KEGG" id="dpx:DAPPUDRAFT_249406"/>
<dbReference type="InParanoid" id="E9GWL3"/>
<dbReference type="Proteomes" id="UP000000305">
    <property type="component" value="Unassembled WGS sequence"/>
</dbReference>
<evidence type="ECO:0000313" key="2">
    <source>
        <dbReference type="EMBL" id="EFX76167.1"/>
    </source>
</evidence>
<organism evidence="2 3">
    <name type="scientific">Daphnia pulex</name>
    <name type="common">Water flea</name>
    <dbReference type="NCBI Taxonomy" id="6669"/>
    <lineage>
        <taxon>Eukaryota</taxon>
        <taxon>Metazoa</taxon>
        <taxon>Ecdysozoa</taxon>
        <taxon>Arthropoda</taxon>
        <taxon>Crustacea</taxon>
        <taxon>Branchiopoda</taxon>
        <taxon>Diplostraca</taxon>
        <taxon>Cladocera</taxon>
        <taxon>Anomopoda</taxon>
        <taxon>Daphniidae</taxon>
        <taxon>Daphnia</taxon>
    </lineage>
</organism>
<dbReference type="AlphaFoldDB" id="E9GWL3"/>
<gene>
    <name evidence="2" type="ORF">DAPPUDRAFT_249406</name>
</gene>
<feature type="region of interest" description="Disordered" evidence="1">
    <location>
        <begin position="20"/>
        <end position="41"/>
    </location>
</feature>
<keyword evidence="3" id="KW-1185">Reference proteome</keyword>
<reference evidence="2 3" key="1">
    <citation type="journal article" date="2011" name="Science">
        <title>The ecoresponsive genome of Daphnia pulex.</title>
        <authorList>
            <person name="Colbourne J.K."/>
            <person name="Pfrender M.E."/>
            <person name="Gilbert D."/>
            <person name="Thomas W.K."/>
            <person name="Tucker A."/>
            <person name="Oakley T.H."/>
            <person name="Tokishita S."/>
            <person name="Aerts A."/>
            <person name="Arnold G.J."/>
            <person name="Basu M.K."/>
            <person name="Bauer D.J."/>
            <person name="Caceres C.E."/>
            <person name="Carmel L."/>
            <person name="Casola C."/>
            <person name="Choi J.H."/>
            <person name="Detter J.C."/>
            <person name="Dong Q."/>
            <person name="Dusheyko S."/>
            <person name="Eads B.D."/>
            <person name="Frohlich T."/>
            <person name="Geiler-Samerotte K.A."/>
            <person name="Gerlach D."/>
            <person name="Hatcher P."/>
            <person name="Jogdeo S."/>
            <person name="Krijgsveld J."/>
            <person name="Kriventseva E.V."/>
            <person name="Kultz D."/>
            <person name="Laforsch C."/>
            <person name="Lindquist E."/>
            <person name="Lopez J."/>
            <person name="Manak J.R."/>
            <person name="Muller J."/>
            <person name="Pangilinan J."/>
            <person name="Patwardhan R.P."/>
            <person name="Pitluck S."/>
            <person name="Pritham E.J."/>
            <person name="Rechtsteiner A."/>
            <person name="Rho M."/>
            <person name="Rogozin I.B."/>
            <person name="Sakarya O."/>
            <person name="Salamov A."/>
            <person name="Schaack S."/>
            <person name="Shapiro H."/>
            <person name="Shiga Y."/>
            <person name="Skalitzky C."/>
            <person name="Smith Z."/>
            <person name="Souvorov A."/>
            <person name="Sung W."/>
            <person name="Tang Z."/>
            <person name="Tsuchiya D."/>
            <person name="Tu H."/>
            <person name="Vos H."/>
            <person name="Wang M."/>
            <person name="Wolf Y.I."/>
            <person name="Yamagata H."/>
            <person name="Yamada T."/>
            <person name="Ye Y."/>
            <person name="Shaw J.R."/>
            <person name="Andrews J."/>
            <person name="Crease T.J."/>
            <person name="Tang H."/>
            <person name="Lucas S.M."/>
            <person name="Robertson H.M."/>
            <person name="Bork P."/>
            <person name="Koonin E.V."/>
            <person name="Zdobnov E.M."/>
            <person name="Grigoriev I.V."/>
            <person name="Lynch M."/>
            <person name="Boore J.L."/>
        </authorList>
    </citation>
    <scope>NUCLEOTIDE SEQUENCE [LARGE SCALE GENOMIC DNA]</scope>
</reference>
<protein>
    <submittedName>
        <fullName evidence="2">Uncharacterized protein</fullName>
    </submittedName>
</protein>
<proteinExistence type="predicted"/>
<dbReference type="HOGENOM" id="CLU_1236179_0_0_1"/>